<evidence type="ECO:0000313" key="1">
    <source>
        <dbReference type="EMBL" id="KAG9474322.1"/>
    </source>
</evidence>
<name>A0A8J6JZX6_ELECQ</name>
<accession>A0A8J6JZX6</accession>
<keyword evidence="2" id="KW-1185">Reference proteome</keyword>
<dbReference type="AlphaFoldDB" id="A0A8J6JZX6"/>
<sequence>MSYTPSRSREGFRCQIYPLDPIHPTRCQRLVLFGILQTGVGQHLGKRSRLLFCMQGNVQLPPKKPQYTVNMGTYRQHMPQYS</sequence>
<gene>
    <name evidence="1" type="ORF">GDO78_004566</name>
</gene>
<reference evidence="1" key="1">
    <citation type="thesis" date="2020" institute="ProQuest LLC" country="789 East Eisenhower Parkway, Ann Arbor, MI, USA">
        <title>Comparative Genomics and Chromosome Evolution.</title>
        <authorList>
            <person name="Mudd A.B."/>
        </authorList>
    </citation>
    <scope>NUCLEOTIDE SEQUENCE</scope>
    <source>
        <strain evidence="1">HN-11 Male</strain>
        <tissue evidence="1">Kidney and liver</tissue>
    </source>
</reference>
<protein>
    <submittedName>
        <fullName evidence="1">Uncharacterized protein</fullName>
    </submittedName>
</protein>
<dbReference type="Proteomes" id="UP000770717">
    <property type="component" value="Unassembled WGS sequence"/>
</dbReference>
<proteinExistence type="predicted"/>
<organism evidence="1 2">
    <name type="scientific">Eleutherodactylus coqui</name>
    <name type="common">Puerto Rican coqui</name>
    <dbReference type="NCBI Taxonomy" id="57060"/>
    <lineage>
        <taxon>Eukaryota</taxon>
        <taxon>Metazoa</taxon>
        <taxon>Chordata</taxon>
        <taxon>Craniata</taxon>
        <taxon>Vertebrata</taxon>
        <taxon>Euteleostomi</taxon>
        <taxon>Amphibia</taxon>
        <taxon>Batrachia</taxon>
        <taxon>Anura</taxon>
        <taxon>Neobatrachia</taxon>
        <taxon>Hyloidea</taxon>
        <taxon>Eleutherodactylidae</taxon>
        <taxon>Eleutherodactylinae</taxon>
        <taxon>Eleutherodactylus</taxon>
        <taxon>Eleutherodactylus</taxon>
    </lineage>
</organism>
<evidence type="ECO:0000313" key="2">
    <source>
        <dbReference type="Proteomes" id="UP000770717"/>
    </source>
</evidence>
<comment type="caution">
    <text evidence="1">The sequence shown here is derived from an EMBL/GenBank/DDBJ whole genome shotgun (WGS) entry which is preliminary data.</text>
</comment>
<dbReference type="EMBL" id="WNTK01000013">
    <property type="protein sequence ID" value="KAG9474322.1"/>
    <property type="molecule type" value="Genomic_DNA"/>
</dbReference>